<dbReference type="Proteomes" id="UP000036202">
    <property type="component" value="Chromosome"/>
</dbReference>
<evidence type="ECO:0000313" key="3">
    <source>
        <dbReference type="EMBL" id="AKO93425.1"/>
    </source>
</evidence>
<proteinExistence type="predicted"/>
<evidence type="ECO:0000256" key="2">
    <source>
        <dbReference type="SAM" id="Phobius"/>
    </source>
</evidence>
<reference evidence="4" key="2">
    <citation type="submission" date="2015-06" db="EMBL/GenBank/DDBJ databases">
        <title>Genome Sequence of Bacillus endophyticus and Analysis of its Companion Mechanism in the Ketogulonigenium vulgare-Bacillus strain Consortium.</title>
        <authorList>
            <person name="Jia N."/>
            <person name="Du J."/>
            <person name="Ding M.-Z."/>
            <person name="Gao F."/>
            <person name="Yuan Y.-J."/>
        </authorList>
    </citation>
    <scope>NUCLEOTIDE SEQUENCE [LARGE SCALE GENOMIC DNA]</scope>
    <source>
        <strain evidence="4">Hbe603</strain>
    </source>
</reference>
<name>A0A0H4KII7_9BACI</name>
<gene>
    <name evidence="3" type="ORF">BEH_15920</name>
</gene>
<evidence type="ECO:0000256" key="1">
    <source>
        <dbReference type="SAM" id="Coils"/>
    </source>
</evidence>
<accession>A0A0H4KII7</accession>
<reference evidence="3 4" key="1">
    <citation type="journal article" date="2015" name="PLoS ONE">
        <title>Genome Sequence of Bacillus endophyticus and Analysis of Its Companion Mechanism in the Ketogulonigenium vulgare-Bacillus Strain Consortium.</title>
        <authorList>
            <person name="Jia N."/>
            <person name="Du J."/>
            <person name="Ding M.Z."/>
            <person name="Gao F."/>
            <person name="Yuan Y.J."/>
        </authorList>
    </citation>
    <scope>NUCLEOTIDE SEQUENCE [LARGE SCALE GENOMIC DNA]</scope>
    <source>
        <strain evidence="3 4">Hbe603</strain>
    </source>
</reference>
<evidence type="ECO:0000313" key="4">
    <source>
        <dbReference type="Proteomes" id="UP000036202"/>
    </source>
</evidence>
<keyword evidence="2" id="KW-0472">Membrane</keyword>
<feature type="transmembrane region" description="Helical" evidence="2">
    <location>
        <begin position="34"/>
        <end position="54"/>
    </location>
</feature>
<protein>
    <submittedName>
        <fullName evidence="3">Uncharacterized protein</fullName>
    </submittedName>
</protein>
<keyword evidence="4" id="KW-1185">Reference proteome</keyword>
<dbReference type="KEGG" id="beo:BEH_15920"/>
<organism evidence="3 4">
    <name type="scientific">Priestia filamentosa</name>
    <dbReference type="NCBI Taxonomy" id="1402861"/>
    <lineage>
        <taxon>Bacteria</taxon>
        <taxon>Bacillati</taxon>
        <taxon>Bacillota</taxon>
        <taxon>Bacilli</taxon>
        <taxon>Bacillales</taxon>
        <taxon>Bacillaceae</taxon>
        <taxon>Priestia</taxon>
    </lineage>
</organism>
<dbReference type="RefSeq" id="WP_046217664.1">
    <property type="nucleotide sequence ID" value="NZ_CP011974.1"/>
</dbReference>
<keyword evidence="1" id="KW-0175">Coiled coil</keyword>
<feature type="coiled-coil region" evidence="1">
    <location>
        <begin position="168"/>
        <end position="216"/>
    </location>
</feature>
<sequence length="382" mass="45938">MTSKERMISYIKKLILHTDPFIEKMRTKKKETEADVSPFSLFLYMIRSLFFVGMKMLGDWRNIFLTLSWLFSFFNFQNIPKEFHFIFLFLMISVNGFRALRFYTITSMSNPESEHFHFHIYKKYRSEYKAIQTLLDEEYFSFSEMKEGIEKLADKEEKLTGEKLAHFVEKWQEERDNLLQKLAKANEFNRDFYGLLSQAQENMEELQIFGEKMTNEYRDLHHLLLRFLQKVELLKKETLTLSDLEFGNPYSIYRYDQNCLYHLYSSLGMLRKVPDYTLALDHPSLKDRAIVKVAFSQSIFEIDANDHLAFLVHISKTERWIIEIKFRHYKKELLDILRENPENEELTLLELKEFSTMYVHTLFDILSFLCRTMCVVAQHEKD</sequence>
<feature type="transmembrane region" description="Helical" evidence="2">
    <location>
        <begin position="83"/>
        <end position="103"/>
    </location>
</feature>
<dbReference type="AlphaFoldDB" id="A0A0H4KII7"/>
<keyword evidence="2" id="KW-0812">Transmembrane</keyword>
<keyword evidence="2" id="KW-1133">Transmembrane helix</keyword>
<dbReference type="PATRIC" id="fig|135735.6.peg.3379"/>
<dbReference type="EMBL" id="CP011974">
    <property type="protein sequence ID" value="AKO93425.1"/>
    <property type="molecule type" value="Genomic_DNA"/>
</dbReference>